<proteinExistence type="predicted"/>
<accession>A0ABW4A3L4</accession>
<keyword evidence="3" id="KW-1185">Reference proteome</keyword>
<dbReference type="Pfam" id="PF22522">
    <property type="entry name" value="DUF6998"/>
    <property type="match status" value="1"/>
</dbReference>
<dbReference type="Proteomes" id="UP001597183">
    <property type="component" value="Unassembled WGS sequence"/>
</dbReference>
<dbReference type="RefSeq" id="WP_317795386.1">
    <property type="nucleotide sequence ID" value="NZ_AP028461.1"/>
</dbReference>
<comment type="caution">
    <text evidence="2">The sequence shown here is derived from an EMBL/GenBank/DDBJ whole genome shotgun (WGS) entry which is preliminary data.</text>
</comment>
<evidence type="ECO:0000313" key="2">
    <source>
        <dbReference type="EMBL" id="MFD1365148.1"/>
    </source>
</evidence>
<protein>
    <submittedName>
        <fullName evidence="2">DUF6998 domain-containing protein</fullName>
    </submittedName>
</protein>
<reference evidence="3" key="1">
    <citation type="journal article" date="2019" name="Int. J. Syst. Evol. Microbiol.">
        <title>The Global Catalogue of Microorganisms (GCM) 10K type strain sequencing project: providing services to taxonomists for standard genome sequencing and annotation.</title>
        <authorList>
            <consortium name="The Broad Institute Genomics Platform"/>
            <consortium name="The Broad Institute Genome Sequencing Center for Infectious Disease"/>
            <person name="Wu L."/>
            <person name="Ma J."/>
        </authorList>
    </citation>
    <scope>NUCLEOTIDE SEQUENCE [LARGE SCALE GENOMIC DNA]</scope>
    <source>
        <strain evidence="3">CCM 7526</strain>
    </source>
</reference>
<evidence type="ECO:0000259" key="1">
    <source>
        <dbReference type="Pfam" id="PF22522"/>
    </source>
</evidence>
<dbReference type="EMBL" id="JBHTMK010000008">
    <property type="protein sequence ID" value="MFD1365148.1"/>
    <property type="molecule type" value="Genomic_DNA"/>
</dbReference>
<evidence type="ECO:0000313" key="3">
    <source>
        <dbReference type="Proteomes" id="UP001597183"/>
    </source>
</evidence>
<organism evidence="2 3">
    <name type="scientific">Actinoplanes sichuanensis</name>
    <dbReference type="NCBI Taxonomy" id="512349"/>
    <lineage>
        <taxon>Bacteria</taxon>
        <taxon>Bacillati</taxon>
        <taxon>Actinomycetota</taxon>
        <taxon>Actinomycetes</taxon>
        <taxon>Micromonosporales</taxon>
        <taxon>Micromonosporaceae</taxon>
        <taxon>Actinoplanes</taxon>
    </lineage>
</organism>
<sequence length="175" mass="18976">MNGRLADLASLLRDRDEIERRIAGITGRSARQGDIGEFIAAHVFDIELTSTTVEAGYDGWFRSGPLEGRTVNVKTYGSAAAGIDISSHACDYYLVLTGPPKPTGPVQHHRWSISAIYLFETQRLLAEFISRGVRIGVATSLRAGDLAAAQLYPVHGAHALLNLTAEQREGLARFA</sequence>
<feature type="domain" description="DUF6998" evidence="1">
    <location>
        <begin position="33"/>
        <end position="97"/>
    </location>
</feature>
<name>A0ABW4A3L4_9ACTN</name>
<dbReference type="InterPro" id="IPR054267">
    <property type="entry name" value="DUF6998"/>
</dbReference>
<gene>
    <name evidence="2" type="ORF">ACFQ5G_07305</name>
</gene>